<evidence type="ECO:0000256" key="1">
    <source>
        <dbReference type="SAM" id="Phobius"/>
    </source>
</evidence>
<dbReference type="AlphaFoldDB" id="A0A0Q5VWE1"/>
<keyword evidence="3" id="KW-1185">Reference proteome</keyword>
<gene>
    <name evidence="2" type="primary">Dere\GG26229</name>
    <name evidence="2" type="synonym">GG26229</name>
    <name evidence="2" type="ORF">Dere_GG26229</name>
</gene>
<organism evidence="2 3">
    <name type="scientific">Drosophila erecta</name>
    <name type="common">Fruit fly</name>
    <dbReference type="NCBI Taxonomy" id="7220"/>
    <lineage>
        <taxon>Eukaryota</taxon>
        <taxon>Metazoa</taxon>
        <taxon>Ecdysozoa</taxon>
        <taxon>Arthropoda</taxon>
        <taxon>Hexapoda</taxon>
        <taxon>Insecta</taxon>
        <taxon>Pterygota</taxon>
        <taxon>Neoptera</taxon>
        <taxon>Endopterygota</taxon>
        <taxon>Diptera</taxon>
        <taxon>Brachycera</taxon>
        <taxon>Muscomorpha</taxon>
        <taxon>Ephydroidea</taxon>
        <taxon>Drosophilidae</taxon>
        <taxon>Drosophila</taxon>
        <taxon>Sophophora</taxon>
    </lineage>
</organism>
<dbReference type="EMBL" id="CH954179">
    <property type="protein sequence ID" value="KQS63173.1"/>
    <property type="molecule type" value="Genomic_DNA"/>
</dbReference>
<keyword evidence="1" id="KW-1133">Transmembrane helix</keyword>
<reference evidence="2 3" key="2">
    <citation type="journal article" date="2008" name="Bioinformatics">
        <title>Assembly reconciliation.</title>
        <authorList>
            <person name="Zimin A.V."/>
            <person name="Smith D.R."/>
            <person name="Sutton G."/>
            <person name="Yorke J.A."/>
        </authorList>
    </citation>
    <scope>NUCLEOTIDE SEQUENCE [LARGE SCALE GENOMIC DNA]</scope>
    <source>
        <strain evidence="2 3">TSC#14021-0224.01</strain>
    </source>
</reference>
<sequence>MLIQICTYICYHAFNYYIKEATKFCVMSHLFILVLMLCILCESAFGNVGPLLQSIDRAHNGALGLSSGNIRSGFGIHGR</sequence>
<name>A0A0Q5VWE1_DROER</name>
<dbReference type="Proteomes" id="UP000008711">
    <property type="component" value="Unassembled WGS sequence"/>
</dbReference>
<reference evidence="2 3" key="1">
    <citation type="journal article" date="2007" name="Nature">
        <title>Evolution of genes and genomes on the Drosophila phylogeny.</title>
        <authorList>
            <consortium name="Drosophila 12 Genomes Consortium"/>
            <person name="Clark A.G."/>
            <person name="Eisen M.B."/>
            <person name="Smith D.R."/>
            <person name="Bergman C.M."/>
            <person name="Oliver B."/>
            <person name="Markow T.A."/>
            <person name="Kaufman T.C."/>
            <person name="Kellis M."/>
            <person name="Gelbart W."/>
            <person name="Iyer V.N."/>
            <person name="Pollard D.A."/>
            <person name="Sackton T.B."/>
            <person name="Larracuente A.M."/>
            <person name="Singh N.D."/>
            <person name="Abad J.P."/>
            <person name="Abt D.N."/>
            <person name="Adryan B."/>
            <person name="Aguade M."/>
            <person name="Akashi H."/>
            <person name="Anderson W.W."/>
            <person name="Aquadro C.F."/>
            <person name="Ardell D.H."/>
            <person name="Arguello R."/>
            <person name="Artieri C.G."/>
            <person name="Barbash D.A."/>
            <person name="Barker D."/>
            <person name="Barsanti P."/>
            <person name="Batterham P."/>
            <person name="Batzoglou S."/>
            <person name="Begun D."/>
            <person name="Bhutkar A."/>
            <person name="Blanco E."/>
            <person name="Bosak S.A."/>
            <person name="Bradley R.K."/>
            <person name="Brand A.D."/>
            <person name="Brent M.R."/>
            <person name="Brooks A.N."/>
            <person name="Brown R.H."/>
            <person name="Butlin R.K."/>
            <person name="Caggese C."/>
            <person name="Calvi B.R."/>
            <person name="Bernardo de Carvalho A."/>
            <person name="Caspi A."/>
            <person name="Castrezana S."/>
            <person name="Celniker S.E."/>
            <person name="Chang J.L."/>
            <person name="Chapple C."/>
            <person name="Chatterji S."/>
            <person name="Chinwalla A."/>
            <person name="Civetta A."/>
            <person name="Clifton S.W."/>
            <person name="Comeron J.M."/>
            <person name="Costello J.C."/>
            <person name="Coyne J.A."/>
            <person name="Daub J."/>
            <person name="David R.G."/>
            <person name="Delcher A.L."/>
            <person name="Delehaunty K."/>
            <person name="Do C.B."/>
            <person name="Ebling H."/>
            <person name="Edwards K."/>
            <person name="Eickbush T."/>
            <person name="Evans J.D."/>
            <person name="Filipski A."/>
            <person name="Findeiss S."/>
            <person name="Freyhult E."/>
            <person name="Fulton L."/>
            <person name="Fulton R."/>
            <person name="Garcia A.C."/>
            <person name="Gardiner A."/>
            <person name="Garfield D.A."/>
            <person name="Garvin B.E."/>
            <person name="Gibson G."/>
            <person name="Gilbert D."/>
            <person name="Gnerre S."/>
            <person name="Godfrey J."/>
            <person name="Good R."/>
            <person name="Gotea V."/>
            <person name="Gravely B."/>
            <person name="Greenberg A.J."/>
            <person name="Griffiths-Jones S."/>
            <person name="Gross S."/>
            <person name="Guigo R."/>
            <person name="Gustafson E.A."/>
            <person name="Haerty W."/>
            <person name="Hahn M.W."/>
            <person name="Halligan D.L."/>
            <person name="Halpern A.L."/>
            <person name="Halter G.M."/>
            <person name="Han M.V."/>
            <person name="Heger A."/>
            <person name="Hillier L."/>
            <person name="Hinrichs A.S."/>
            <person name="Holmes I."/>
            <person name="Hoskins R.A."/>
            <person name="Hubisz M.J."/>
            <person name="Hultmark D."/>
            <person name="Huntley M.A."/>
            <person name="Jaffe D.B."/>
            <person name="Jagadeeshan S."/>
            <person name="Jeck W.R."/>
            <person name="Johnson J."/>
            <person name="Jones C.D."/>
            <person name="Jordan W.C."/>
            <person name="Karpen G.H."/>
            <person name="Kataoka E."/>
            <person name="Keightley P.D."/>
            <person name="Kheradpour P."/>
            <person name="Kirkness E.F."/>
            <person name="Koerich L.B."/>
            <person name="Kristiansen K."/>
            <person name="Kudrna D."/>
            <person name="Kulathinal R.J."/>
            <person name="Kumar S."/>
            <person name="Kwok R."/>
            <person name="Lander E."/>
            <person name="Langley C.H."/>
            <person name="Lapoint R."/>
            <person name="Lazzaro B.P."/>
            <person name="Lee S.J."/>
            <person name="Levesque L."/>
            <person name="Li R."/>
            <person name="Lin C.F."/>
            <person name="Lin M.F."/>
            <person name="Lindblad-Toh K."/>
            <person name="Llopart A."/>
            <person name="Long M."/>
            <person name="Low L."/>
            <person name="Lozovsky E."/>
            <person name="Lu J."/>
            <person name="Luo M."/>
            <person name="Machado C.A."/>
            <person name="Makalowski W."/>
            <person name="Marzo M."/>
            <person name="Matsuda M."/>
            <person name="Matzkin L."/>
            <person name="McAllister B."/>
            <person name="McBride C.S."/>
            <person name="McKernan B."/>
            <person name="McKernan K."/>
            <person name="Mendez-Lago M."/>
            <person name="Minx P."/>
            <person name="Mollenhauer M.U."/>
            <person name="Montooth K."/>
            <person name="Mount S.M."/>
            <person name="Mu X."/>
            <person name="Myers E."/>
            <person name="Negre B."/>
            <person name="Newfeld S."/>
            <person name="Nielsen R."/>
            <person name="Noor M.A."/>
            <person name="O'Grady P."/>
            <person name="Pachter L."/>
            <person name="Papaceit M."/>
            <person name="Parisi M.J."/>
            <person name="Parisi M."/>
            <person name="Parts L."/>
            <person name="Pedersen J.S."/>
            <person name="Pesole G."/>
            <person name="Phillippy A.M."/>
            <person name="Ponting C.P."/>
            <person name="Pop M."/>
            <person name="Porcelli D."/>
            <person name="Powell J.R."/>
            <person name="Prohaska S."/>
            <person name="Pruitt K."/>
            <person name="Puig M."/>
            <person name="Quesneville H."/>
            <person name="Ram K.R."/>
            <person name="Rand D."/>
            <person name="Rasmussen M.D."/>
            <person name="Reed L.K."/>
            <person name="Reenan R."/>
            <person name="Reily A."/>
            <person name="Remington K.A."/>
            <person name="Rieger T.T."/>
            <person name="Ritchie M.G."/>
            <person name="Robin C."/>
            <person name="Rogers Y.H."/>
            <person name="Rohde C."/>
            <person name="Rozas J."/>
            <person name="Rubenfield M.J."/>
            <person name="Ruiz A."/>
            <person name="Russo S."/>
            <person name="Salzberg S.L."/>
            <person name="Sanchez-Gracia A."/>
            <person name="Saranga D.J."/>
            <person name="Sato H."/>
            <person name="Schaeffer S.W."/>
            <person name="Schatz M.C."/>
            <person name="Schlenke T."/>
            <person name="Schwartz R."/>
            <person name="Segarra C."/>
            <person name="Singh R.S."/>
            <person name="Sirot L."/>
            <person name="Sirota M."/>
            <person name="Sisneros N.B."/>
            <person name="Smith C.D."/>
            <person name="Smith T.F."/>
            <person name="Spieth J."/>
            <person name="Stage D.E."/>
            <person name="Stark A."/>
            <person name="Stephan W."/>
            <person name="Strausberg R.L."/>
            <person name="Strempel S."/>
            <person name="Sturgill D."/>
            <person name="Sutton G."/>
            <person name="Sutton G.G."/>
            <person name="Tao W."/>
            <person name="Teichmann S."/>
            <person name="Tobari Y.N."/>
            <person name="Tomimura Y."/>
            <person name="Tsolas J.M."/>
            <person name="Valente V.L."/>
            <person name="Venter E."/>
            <person name="Venter J.C."/>
            <person name="Vicario S."/>
            <person name="Vieira F.G."/>
            <person name="Vilella A.J."/>
            <person name="Villasante A."/>
            <person name="Walenz B."/>
            <person name="Wang J."/>
            <person name="Wasserman M."/>
            <person name="Watts T."/>
            <person name="Wilson D."/>
            <person name="Wilson R.K."/>
            <person name="Wing R.A."/>
            <person name="Wolfner M.F."/>
            <person name="Wong A."/>
            <person name="Wong G.K."/>
            <person name="Wu C.I."/>
            <person name="Wu G."/>
            <person name="Yamamoto D."/>
            <person name="Yang H.P."/>
            <person name="Yang S.P."/>
            <person name="Yorke J.A."/>
            <person name="Yoshida K."/>
            <person name="Zdobnov E."/>
            <person name="Zhang P."/>
            <person name="Zhang Y."/>
            <person name="Zimin A.V."/>
            <person name="Baldwin J."/>
            <person name="Abdouelleil A."/>
            <person name="Abdulkadir J."/>
            <person name="Abebe A."/>
            <person name="Abera B."/>
            <person name="Abreu J."/>
            <person name="Acer S.C."/>
            <person name="Aftuck L."/>
            <person name="Alexander A."/>
            <person name="An P."/>
            <person name="Anderson E."/>
            <person name="Anderson S."/>
            <person name="Arachi H."/>
            <person name="Azer M."/>
            <person name="Bachantsang P."/>
            <person name="Barry A."/>
            <person name="Bayul T."/>
            <person name="Berlin A."/>
            <person name="Bessette D."/>
            <person name="Bloom T."/>
            <person name="Blye J."/>
            <person name="Boguslavskiy L."/>
            <person name="Bonnet C."/>
            <person name="Boukhgalter B."/>
            <person name="Bourzgui I."/>
            <person name="Brown A."/>
            <person name="Cahill P."/>
            <person name="Channer S."/>
            <person name="Cheshatsang Y."/>
            <person name="Chuda L."/>
            <person name="Citroen M."/>
            <person name="Collymore A."/>
            <person name="Cooke P."/>
            <person name="Costello M."/>
            <person name="D'Aco K."/>
            <person name="Daza R."/>
            <person name="De Haan G."/>
            <person name="DeGray S."/>
            <person name="DeMaso C."/>
            <person name="Dhargay N."/>
            <person name="Dooley K."/>
            <person name="Dooley E."/>
            <person name="Doricent M."/>
            <person name="Dorje P."/>
            <person name="Dorjee K."/>
            <person name="Dupes A."/>
            <person name="Elong R."/>
            <person name="Falk J."/>
            <person name="Farina A."/>
            <person name="Faro S."/>
            <person name="Ferguson D."/>
            <person name="Fisher S."/>
            <person name="Foley C.D."/>
            <person name="Franke A."/>
            <person name="Friedrich D."/>
            <person name="Gadbois L."/>
            <person name="Gearin G."/>
            <person name="Gearin C.R."/>
            <person name="Giannoukos G."/>
            <person name="Goode T."/>
            <person name="Graham J."/>
            <person name="Grandbois E."/>
            <person name="Grewal S."/>
            <person name="Gyaltsen K."/>
            <person name="Hafez N."/>
            <person name="Hagos B."/>
            <person name="Hall J."/>
            <person name="Henson C."/>
            <person name="Hollinger A."/>
            <person name="Honan T."/>
            <person name="Huard M.D."/>
            <person name="Hughes L."/>
            <person name="Hurhula B."/>
            <person name="Husby M.E."/>
            <person name="Kamat A."/>
            <person name="Kanga B."/>
            <person name="Kashin S."/>
            <person name="Khazanovich D."/>
            <person name="Kisner P."/>
            <person name="Lance K."/>
            <person name="Lara M."/>
            <person name="Lee W."/>
            <person name="Lennon N."/>
            <person name="Letendre F."/>
            <person name="LeVine R."/>
            <person name="Lipovsky A."/>
            <person name="Liu X."/>
            <person name="Liu J."/>
            <person name="Liu S."/>
            <person name="Lokyitsang T."/>
            <person name="Lokyitsang Y."/>
            <person name="Lubonja R."/>
            <person name="Lui A."/>
            <person name="MacDonald P."/>
            <person name="Magnisalis V."/>
            <person name="Maru K."/>
            <person name="Matthews C."/>
            <person name="McCusker W."/>
            <person name="McDonough S."/>
            <person name="Mehta T."/>
            <person name="Meldrim J."/>
            <person name="Meneus L."/>
            <person name="Mihai O."/>
            <person name="Mihalev A."/>
            <person name="Mihova T."/>
            <person name="Mittelman R."/>
            <person name="Mlenga V."/>
            <person name="Montmayeur A."/>
            <person name="Mulrain L."/>
            <person name="Navidi A."/>
            <person name="Naylor J."/>
            <person name="Negash T."/>
            <person name="Nguyen T."/>
            <person name="Nguyen N."/>
            <person name="Nicol R."/>
            <person name="Norbu C."/>
            <person name="Norbu N."/>
            <person name="Novod N."/>
            <person name="O'Neill B."/>
            <person name="Osman S."/>
            <person name="Markiewicz E."/>
            <person name="Oyono O.L."/>
            <person name="Patti C."/>
            <person name="Phunkhang P."/>
            <person name="Pierre F."/>
            <person name="Priest M."/>
            <person name="Raghuraman S."/>
            <person name="Rege F."/>
            <person name="Reyes R."/>
            <person name="Rise C."/>
            <person name="Rogov P."/>
            <person name="Ross K."/>
            <person name="Ryan E."/>
            <person name="Settipalli S."/>
            <person name="Shea T."/>
            <person name="Sherpa N."/>
            <person name="Shi L."/>
            <person name="Shih D."/>
            <person name="Sparrow T."/>
            <person name="Spaulding J."/>
            <person name="Stalker J."/>
            <person name="Stange-Thomann N."/>
            <person name="Stavropoulos S."/>
            <person name="Stone C."/>
            <person name="Strader C."/>
            <person name="Tesfaye S."/>
            <person name="Thomson T."/>
            <person name="Thoulutsang Y."/>
            <person name="Thoulutsang D."/>
            <person name="Topham K."/>
            <person name="Topping I."/>
            <person name="Tsamla T."/>
            <person name="Vassiliev H."/>
            <person name="Vo A."/>
            <person name="Wangchuk T."/>
            <person name="Wangdi T."/>
            <person name="Weiand M."/>
            <person name="Wilkinson J."/>
            <person name="Wilson A."/>
            <person name="Yadav S."/>
            <person name="Young G."/>
            <person name="Yu Q."/>
            <person name="Zembek L."/>
            <person name="Zhong D."/>
            <person name="Zimmer A."/>
            <person name="Zwirko Z."/>
            <person name="Jaffe D.B."/>
            <person name="Alvarez P."/>
            <person name="Brockman W."/>
            <person name="Butler J."/>
            <person name="Chin C."/>
            <person name="Gnerre S."/>
            <person name="Grabherr M."/>
            <person name="Kleber M."/>
            <person name="Mauceli E."/>
            <person name="MacCallum I."/>
        </authorList>
    </citation>
    <scope>NUCLEOTIDE SEQUENCE [LARGE SCALE GENOMIC DNA]</scope>
    <source>
        <strain evidence="2 3">TSC#14021-0224.01</strain>
    </source>
</reference>
<feature type="transmembrane region" description="Helical" evidence="1">
    <location>
        <begin position="24"/>
        <end position="45"/>
    </location>
</feature>
<evidence type="ECO:0000313" key="2">
    <source>
        <dbReference type="EMBL" id="KQS63173.1"/>
    </source>
</evidence>
<protein>
    <submittedName>
        <fullName evidence="2">Uncharacterized protein</fullName>
    </submittedName>
</protein>
<keyword evidence="1" id="KW-0472">Membrane</keyword>
<accession>A0A0Q5VWE1</accession>
<evidence type="ECO:0000313" key="3">
    <source>
        <dbReference type="Proteomes" id="UP000008711"/>
    </source>
</evidence>
<proteinExistence type="predicted"/>
<keyword evidence="1" id="KW-0812">Transmembrane</keyword>